<keyword evidence="8" id="KW-0539">Nucleus</keyword>
<evidence type="ECO:0000313" key="12">
    <source>
        <dbReference type="EMBL" id="KAJ8773602.1"/>
    </source>
</evidence>
<keyword evidence="3 9" id="KW-0863">Zinc-finger</keyword>
<keyword evidence="7" id="KW-0804">Transcription</keyword>
<evidence type="ECO:0000256" key="4">
    <source>
        <dbReference type="ARBA" id="ARBA00022833"/>
    </source>
</evidence>
<evidence type="ECO:0000256" key="8">
    <source>
        <dbReference type="ARBA" id="ARBA00023242"/>
    </source>
</evidence>
<dbReference type="InterPro" id="IPR044817">
    <property type="entry name" value="SBP-like"/>
</dbReference>
<proteinExistence type="predicted"/>
<feature type="region of interest" description="Disordered" evidence="10">
    <location>
        <begin position="179"/>
        <end position="206"/>
    </location>
</feature>
<accession>A0AAV8U2S7</accession>
<dbReference type="SUPFAM" id="SSF103612">
    <property type="entry name" value="SBT domain"/>
    <property type="match status" value="1"/>
</dbReference>
<evidence type="ECO:0000256" key="3">
    <source>
        <dbReference type="ARBA" id="ARBA00022771"/>
    </source>
</evidence>
<comment type="caution">
    <text evidence="12">The sequence shown here is derived from an EMBL/GenBank/DDBJ whole genome shotgun (WGS) entry which is preliminary data.</text>
</comment>
<evidence type="ECO:0000256" key="7">
    <source>
        <dbReference type="ARBA" id="ARBA00023163"/>
    </source>
</evidence>
<evidence type="ECO:0000256" key="10">
    <source>
        <dbReference type="SAM" id="MobiDB-lite"/>
    </source>
</evidence>
<feature type="domain" description="SBP-type" evidence="11">
    <location>
        <begin position="21"/>
        <end position="98"/>
    </location>
</feature>
<reference evidence="12 13" key="1">
    <citation type="submission" date="2021-09" db="EMBL/GenBank/DDBJ databases">
        <title>Genomic insights and catalytic innovation underlie evolution of tropane alkaloids biosynthesis.</title>
        <authorList>
            <person name="Wang Y.-J."/>
            <person name="Tian T."/>
            <person name="Huang J.-P."/>
            <person name="Huang S.-X."/>
        </authorList>
    </citation>
    <scope>NUCLEOTIDE SEQUENCE [LARGE SCALE GENOMIC DNA]</scope>
    <source>
        <strain evidence="12">KIB-2018</strain>
        <tissue evidence="12">Leaf</tissue>
    </source>
</reference>
<dbReference type="Proteomes" id="UP001159364">
    <property type="component" value="Linkage Group LG01"/>
</dbReference>
<evidence type="ECO:0000256" key="5">
    <source>
        <dbReference type="ARBA" id="ARBA00023015"/>
    </source>
</evidence>
<dbReference type="Gene3D" id="4.10.1100.10">
    <property type="entry name" value="Transcription factor, SBP-box domain"/>
    <property type="match status" value="1"/>
</dbReference>
<dbReference type="PROSITE" id="PS51141">
    <property type="entry name" value="ZF_SBP"/>
    <property type="match status" value="1"/>
</dbReference>
<dbReference type="InterPro" id="IPR036893">
    <property type="entry name" value="SBP_sf"/>
</dbReference>
<dbReference type="EMBL" id="JAIWQS010000001">
    <property type="protein sequence ID" value="KAJ8773602.1"/>
    <property type="molecule type" value="Genomic_DNA"/>
</dbReference>
<evidence type="ECO:0000256" key="9">
    <source>
        <dbReference type="PROSITE-ProRule" id="PRU00470"/>
    </source>
</evidence>
<organism evidence="12 13">
    <name type="scientific">Erythroxylum novogranatense</name>
    <dbReference type="NCBI Taxonomy" id="1862640"/>
    <lineage>
        <taxon>Eukaryota</taxon>
        <taxon>Viridiplantae</taxon>
        <taxon>Streptophyta</taxon>
        <taxon>Embryophyta</taxon>
        <taxon>Tracheophyta</taxon>
        <taxon>Spermatophyta</taxon>
        <taxon>Magnoliopsida</taxon>
        <taxon>eudicotyledons</taxon>
        <taxon>Gunneridae</taxon>
        <taxon>Pentapetalae</taxon>
        <taxon>rosids</taxon>
        <taxon>fabids</taxon>
        <taxon>Malpighiales</taxon>
        <taxon>Erythroxylaceae</taxon>
        <taxon>Erythroxylum</taxon>
    </lineage>
</organism>
<dbReference type="InterPro" id="IPR004333">
    <property type="entry name" value="SBP_dom"/>
</dbReference>
<dbReference type="PANTHER" id="PTHR31251">
    <property type="entry name" value="SQUAMOSA PROMOTER-BINDING-LIKE PROTEIN 4"/>
    <property type="match status" value="1"/>
</dbReference>
<dbReference type="PANTHER" id="PTHR31251:SF208">
    <property type="entry name" value="SQUAMOSA PROMOTER-BINDING-LIKE PROTEIN 18"/>
    <property type="match status" value="1"/>
</dbReference>
<keyword evidence="5" id="KW-0805">Transcription regulation</keyword>
<dbReference type="AlphaFoldDB" id="A0AAV8U2S7"/>
<keyword evidence="2" id="KW-0479">Metal-binding</keyword>
<dbReference type="FunFam" id="4.10.1100.10:FF:000001">
    <property type="entry name" value="Squamosa promoter-binding-like protein 14"/>
    <property type="match status" value="1"/>
</dbReference>
<keyword evidence="6" id="KW-0238">DNA-binding</keyword>
<keyword evidence="13" id="KW-1185">Reference proteome</keyword>
<dbReference type="GO" id="GO:0005634">
    <property type="term" value="C:nucleus"/>
    <property type="evidence" value="ECO:0007669"/>
    <property type="project" value="UniProtKB-SubCell"/>
</dbReference>
<protein>
    <recommendedName>
        <fullName evidence="11">SBP-type domain-containing protein</fullName>
    </recommendedName>
</protein>
<dbReference type="Pfam" id="PF03110">
    <property type="entry name" value="SBP"/>
    <property type="match status" value="1"/>
</dbReference>
<dbReference type="GO" id="GO:0008270">
    <property type="term" value="F:zinc ion binding"/>
    <property type="evidence" value="ECO:0007669"/>
    <property type="project" value="UniProtKB-KW"/>
</dbReference>
<comment type="subcellular location">
    <subcellularLocation>
        <location evidence="1">Nucleus</location>
    </subcellularLocation>
</comment>
<evidence type="ECO:0000256" key="2">
    <source>
        <dbReference type="ARBA" id="ARBA00022723"/>
    </source>
</evidence>
<evidence type="ECO:0000313" key="13">
    <source>
        <dbReference type="Proteomes" id="UP001159364"/>
    </source>
</evidence>
<gene>
    <name evidence="12" type="ORF">K2173_005848</name>
</gene>
<dbReference type="GO" id="GO:0003677">
    <property type="term" value="F:DNA binding"/>
    <property type="evidence" value="ECO:0007669"/>
    <property type="project" value="UniProtKB-KW"/>
</dbReference>
<sequence>MESSSSGAYKRARMPSNGIQVPSCLVDGCTSDLSKCRDYHRRHKVCELHSKTARVFIKGLEQRFCQQCSRFHSLMEFDEGKRSCRKRLDGHNRRRRKPQPDSPSRNPALLSPGTRCLQFASSNTLSVTASSAWVGEIKTESEPSLYYNHSLNFSARKTPFPESLSFSYKGEKQFPFLQEISSTGPGDSVNQPDLDASSTISNNGSSNQKMFSDGLMRAINSNCALSLLSSPPPADLPLEIGLSQLVQPNLNLQAQPLVSSIDYSSLGRKCEPVGSVLIPDGDNSSDIHSQSTFQIGADGSTVTGSPHMLSFSWE</sequence>
<evidence type="ECO:0000256" key="6">
    <source>
        <dbReference type="ARBA" id="ARBA00023125"/>
    </source>
</evidence>
<evidence type="ECO:0000256" key="1">
    <source>
        <dbReference type="ARBA" id="ARBA00004123"/>
    </source>
</evidence>
<evidence type="ECO:0000259" key="11">
    <source>
        <dbReference type="PROSITE" id="PS51141"/>
    </source>
</evidence>
<keyword evidence="4" id="KW-0862">Zinc</keyword>
<name>A0AAV8U2S7_9ROSI</name>
<feature type="region of interest" description="Disordered" evidence="10">
    <location>
        <begin position="87"/>
        <end position="112"/>
    </location>
</feature>